<dbReference type="EMBL" id="GIFC01015657">
    <property type="protein sequence ID" value="MXU97740.1"/>
    <property type="molecule type" value="Transcribed_RNA"/>
</dbReference>
<proteinExistence type="predicted"/>
<organism evidence="1">
    <name type="scientific">Ixodes ricinus</name>
    <name type="common">Common tick</name>
    <name type="synonym">Acarus ricinus</name>
    <dbReference type="NCBI Taxonomy" id="34613"/>
    <lineage>
        <taxon>Eukaryota</taxon>
        <taxon>Metazoa</taxon>
        <taxon>Ecdysozoa</taxon>
        <taxon>Arthropoda</taxon>
        <taxon>Chelicerata</taxon>
        <taxon>Arachnida</taxon>
        <taxon>Acari</taxon>
        <taxon>Parasitiformes</taxon>
        <taxon>Ixodida</taxon>
        <taxon>Ixodoidea</taxon>
        <taxon>Ixodidae</taxon>
        <taxon>Ixodinae</taxon>
        <taxon>Ixodes</taxon>
    </lineage>
</organism>
<protein>
    <submittedName>
        <fullName evidence="1">Putative secreted protein</fullName>
    </submittedName>
</protein>
<reference evidence="1" key="1">
    <citation type="submission" date="2019-12" db="EMBL/GenBank/DDBJ databases">
        <title>An insight into the sialome of adult female Ixodes ricinus ticks feeding for 6 days.</title>
        <authorList>
            <person name="Perner J."/>
            <person name="Ribeiro J.M.C."/>
        </authorList>
    </citation>
    <scope>NUCLEOTIDE SEQUENCE</scope>
    <source>
        <strain evidence="1">Semi-engorged</strain>
        <tissue evidence="1">Salivary glands</tissue>
    </source>
</reference>
<dbReference type="AlphaFoldDB" id="A0A6B0V5Y5"/>
<accession>A0A6B0V5Y5</accession>
<sequence>MHWIFRIIVHQQLLAAGPAVAILVDALSELEDALLLPLLLALPGCLVWSQLRKLLLRQLLVSILIKVADDVIHHLEQRDVAVLGVTERQEFVDVQGVGVRICCLEPARFVEQDFLFHTSLQPLVVLGVVLGIVIVEALFQHEVDVVLVPGYTAIMIFVQCRKYPEVVPNSLAVVLFHLCSYPFLQFFDAQLAVLIFVSLRINAPQQGVVLIFRRRLSAEQDFFSVLGIQLSISLHGKPFEVIWRLDDTGVQLIQFDVREPTPVEVGDFVANVPFRQRSKRPRCVRL</sequence>
<name>A0A6B0V5Y5_IXORI</name>
<evidence type="ECO:0000313" key="1">
    <source>
        <dbReference type="EMBL" id="MXU97740.1"/>
    </source>
</evidence>